<dbReference type="InterPro" id="IPR032675">
    <property type="entry name" value="LRR_dom_sf"/>
</dbReference>
<comment type="caution">
    <text evidence="1">The sequence shown here is derived from an EMBL/GenBank/DDBJ whole genome shotgun (WGS) entry which is preliminary data.</text>
</comment>
<dbReference type="EMBL" id="LXQA010171061">
    <property type="protein sequence ID" value="MCI29208.1"/>
    <property type="molecule type" value="Genomic_DNA"/>
</dbReference>
<sequence length="55" mass="5983">MLSWFIPGLQKLAVLNLEGCLVTSACLDSLAELPALSNLNLNRCNISDRGCEKFS</sequence>
<keyword evidence="2" id="KW-1185">Reference proteome</keyword>
<dbReference type="Gene3D" id="3.80.10.10">
    <property type="entry name" value="Ribonuclease Inhibitor"/>
    <property type="match status" value="1"/>
</dbReference>
<organism evidence="1 2">
    <name type="scientific">Trifolium medium</name>
    <dbReference type="NCBI Taxonomy" id="97028"/>
    <lineage>
        <taxon>Eukaryota</taxon>
        <taxon>Viridiplantae</taxon>
        <taxon>Streptophyta</taxon>
        <taxon>Embryophyta</taxon>
        <taxon>Tracheophyta</taxon>
        <taxon>Spermatophyta</taxon>
        <taxon>Magnoliopsida</taxon>
        <taxon>eudicotyledons</taxon>
        <taxon>Gunneridae</taxon>
        <taxon>Pentapetalae</taxon>
        <taxon>rosids</taxon>
        <taxon>fabids</taxon>
        <taxon>Fabales</taxon>
        <taxon>Fabaceae</taxon>
        <taxon>Papilionoideae</taxon>
        <taxon>50 kb inversion clade</taxon>
        <taxon>NPAAA clade</taxon>
        <taxon>Hologalegina</taxon>
        <taxon>IRL clade</taxon>
        <taxon>Trifolieae</taxon>
        <taxon>Trifolium</taxon>
    </lineage>
</organism>
<feature type="non-terminal residue" evidence="1">
    <location>
        <position position="55"/>
    </location>
</feature>
<name>A0A392QY30_9FABA</name>
<proteinExistence type="predicted"/>
<dbReference type="SUPFAM" id="SSF52047">
    <property type="entry name" value="RNI-like"/>
    <property type="match status" value="1"/>
</dbReference>
<dbReference type="Proteomes" id="UP000265520">
    <property type="component" value="Unassembled WGS sequence"/>
</dbReference>
<reference evidence="1 2" key="1">
    <citation type="journal article" date="2018" name="Front. Plant Sci.">
        <title>Red Clover (Trifolium pratense) and Zigzag Clover (T. medium) - A Picture of Genomic Similarities and Differences.</title>
        <authorList>
            <person name="Dluhosova J."/>
            <person name="Istvanek J."/>
            <person name="Nedelnik J."/>
            <person name="Repkova J."/>
        </authorList>
    </citation>
    <scope>NUCLEOTIDE SEQUENCE [LARGE SCALE GENOMIC DNA]</scope>
    <source>
        <strain evidence="2">cv. 10/8</strain>
        <tissue evidence="1">Leaf</tissue>
    </source>
</reference>
<dbReference type="AlphaFoldDB" id="A0A392QY30"/>
<protein>
    <submittedName>
        <fullName evidence="1">F-box/LRR-repeat protein</fullName>
    </submittedName>
</protein>
<evidence type="ECO:0000313" key="2">
    <source>
        <dbReference type="Proteomes" id="UP000265520"/>
    </source>
</evidence>
<evidence type="ECO:0000313" key="1">
    <source>
        <dbReference type="EMBL" id="MCI29208.1"/>
    </source>
</evidence>
<accession>A0A392QY30</accession>